<proteinExistence type="predicted"/>
<dbReference type="Gene3D" id="1.10.287.950">
    <property type="entry name" value="Methyl-accepting chemotaxis protein"/>
    <property type="match status" value="1"/>
</dbReference>
<keyword evidence="3" id="KW-0175">Coiled coil</keyword>
<sequence>MEKKSRAGFSLNALLLTMVLPLIVALLISNLVSGYRQSEIMLQDEKVYFDTLYSISNLLTNADRDFYQAQLAGTQYNAYERYVDNATAQRYLDEVEENNAEVLERVNEAVELAKTNDYLWNQVTSENGNTMSTLYDDFNTNYALWEKDYDFVTGQGDFITWINHFSAARNALSEMSDIVELWAEQEREYNHTNATIAILITLGVFVVISLILLLFSIFIIMTINKNLKNIKASVDIISGGDFVTKIRPNSFIRDFNAIGNSLESMRHDLRNALVRVINHAQDVNSKAEIAKDNLSASQQTTNNINSAVYDIAESATAMAQDVSNASAITMEIGEAVDKVLESANNNLENGQMVYDKSSKLKEMLEQIKIQDQNTDTVASEVSDSVGETANVVSQISAAAEGIINISSQTNLLALNASIEAARAGEAGRGFAVVADNIKNLAEETNTLAGEITGMLSTITHYSENNKQLAEEIKAATTTEAAALEEMSVSFDEMLNLLQETEAGNNQIVELVKNVDDGKNNILQSVDSLSSISQENAASTEETSASLSQLDESMTAVVEQANELQAIAEALTENVRFFQVELPAEEIKVTTIQRNDRPVSKGEEAAV</sequence>
<name>A0A1H7F0Q1_9FIRM</name>
<dbReference type="PANTHER" id="PTHR32089:SF114">
    <property type="entry name" value="METHYL-ACCEPTING CHEMOTAXIS PROTEIN MCPB"/>
    <property type="match status" value="1"/>
</dbReference>
<feature type="domain" description="Methyl-accepting transducer" evidence="5">
    <location>
        <begin position="293"/>
        <end position="550"/>
    </location>
</feature>
<dbReference type="SUPFAM" id="SSF58104">
    <property type="entry name" value="Methyl-accepting chemotaxis protein (MCP) signaling domain"/>
    <property type="match status" value="1"/>
</dbReference>
<gene>
    <name evidence="6" type="ORF">SAMN02910377_00123</name>
</gene>
<keyword evidence="7" id="KW-1185">Reference proteome</keyword>
<evidence type="ECO:0000313" key="6">
    <source>
        <dbReference type="EMBL" id="SEK17882.1"/>
    </source>
</evidence>
<keyword evidence="4" id="KW-1133">Transmembrane helix</keyword>
<organism evidence="6 7">
    <name type="scientific">Pseudobutyrivibrio ruminis</name>
    <dbReference type="NCBI Taxonomy" id="46206"/>
    <lineage>
        <taxon>Bacteria</taxon>
        <taxon>Bacillati</taxon>
        <taxon>Bacillota</taxon>
        <taxon>Clostridia</taxon>
        <taxon>Lachnospirales</taxon>
        <taxon>Lachnospiraceae</taxon>
        <taxon>Pseudobutyrivibrio</taxon>
    </lineage>
</organism>
<evidence type="ECO:0000256" key="1">
    <source>
        <dbReference type="ARBA" id="ARBA00023224"/>
    </source>
</evidence>
<feature type="coiled-coil region" evidence="3">
    <location>
        <begin position="458"/>
        <end position="485"/>
    </location>
</feature>
<evidence type="ECO:0000256" key="3">
    <source>
        <dbReference type="SAM" id="Coils"/>
    </source>
</evidence>
<dbReference type="AlphaFoldDB" id="A0A1H7F0Q1"/>
<keyword evidence="4" id="KW-0812">Transmembrane</keyword>
<evidence type="ECO:0000259" key="5">
    <source>
        <dbReference type="PROSITE" id="PS50111"/>
    </source>
</evidence>
<dbReference type="RefSeq" id="WP_074788658.1">
    <property type="nucleotide sequence ID" value="NZ_FNZX01000003.1"/>
</dbReference>
<accession>A0A1H7F0Q1</accession>
<protein>
    <submittedName>
        <fullName evidence="6">Methyl-accepting chemotaxis protein</fullName>
    </submittedName>
</protein>
<feature type="coiled-coil region" evidence="3">
    <location>
        <begin position="553"/>
        <end position="580"/>
    </location>
</feature>
<dbReference type="SMART" id="SM00283">
    <property type="entry name" value="MA"/>
    <property type="match status" value="1"/>
</dbReference>
<reference evidence="7" key="1">
    <citation type="submission" date="2016-10" db="EMBL/GenBank/DDBJ databases">
        <authorList>
            <person name="Varghese N."/>
        </authorList>
    </citation>
    <scope>NUCLEOTIDE SEQUENCE [LARGE SCALE GENOMIC DNA]</scope>
    <source>
        <strain evidence="7">ACV-9</strain>
    </source>
</reference>
<dbReference type="EMBL" id="FNZX01000003">
    <property type="protein sequence ID" value="SEK17882.1"/>
    <property type="molecule type" value="Genomic_DNA"/>
</dbReference>
<dbReference type="GO" id="GO:0016020">
    <property type="term" value="C:membrane"/>
    <property type="evidence" value="ECO:0007669"/>
    <property type="project" value="InterPro"/>
</dbReference>
<evidence type="ECO:0000256" key="2">
    <source>
        <dbReference type="PROSITE-ProRule" id="PRU00284"/>
    </source>
</evidence>
<keyword evidence="1 2" id="KW-0807">Transducer</keyword>
<dbReference type="InterPro" id="IPR004089">
    <property type="entry name" value="MCPsignal_dom"/>
</dbReference>
<evidence type="ECO:0000313" key="7">
    <source>
        <dbReference type="Proteomes" id="UP000182321"/>
    </source>
</evidence>
<evidence type="ECO:0000256" key="4">
    <source>
        <dbReference type="SAM" id="Phobius"/>
    </source>
</evidence>
<dbReference type="Proteomes" id="UP000182321">
    <property type="component" value="Unassembled WGS sequence"/>
</dbReference>
<dbReference type="GO" id="GO:0007165">
    <property type="term" value="P:signal transduction"/>
    <property type="evidence" value="ECO:0007669"/>
    <property type="project" value="UniProtKB-KW"/>
</dbReference>
<dbReference type="PROSITE" id="PS50111">
    <property type="entry name" value="CHEMOTAXIS_TRANSDUC_2"/>
    <property type="match status" value="1"/>
</dbReference>
<feature type="coiled-coil region" evidence="3">
    <location>
        <begin position="85"/>
        <end position="112"/>
    </location>
</feature>
<dbReference type="Pfam" id="PF00015">
    <property type="entry name" value="MCPsignal"/>
    <property type="match status" value="1"/>
</dbReference>
<keyword evidence="4" id="KW-0472">Membrane</keyword>
<dbReference type="PANTHER" id="PTHR32089">
    <property type="entry name" value="METHYL-ACCEPTING CHEMOTAXIS PROTEIN MCPB"/>
    <property type="match status" value="1"/>
</dbReference>
<feature type="transmembrane region" description="Helical" evidence="4">
    <location>
        <begin position="196"/>
        <end position="221"/>
    </location>
</feature>